<gene>
    <name evidence="1" type="ORF">soil367_18770</name>
</gene>
<keyword evidence="1" id="KW-0614">Plasmid</keyword>
<accession>A0A4P7XLI8</accession>
<dbReference type="KEGG" id="hmi:soil367_18770"/>
<sequence>MNEPKSVFQIWTRGQDGKEEDVWVTATVSAIQKVSEYSGTERIKMRSDVMPRAFEIDYELPVDEEILKQRLSQVAA</sequence>
<dbReference type="RefSeq" id="WP_136550789.1">
    <property type="nucleotide sequence ID" value="NZ_CP031094.1"/>
</dbReference>
<proteinExistence type="predicted"/>
<organism evidence="1 2">
    <name type="scientific">Hydrocarboniclastica marina</name>
    <dbReference type="NCBI Taxonomy" id="2259620"/>
    <lineage>
        <taxon>Bacteria</taxon>
        <taxon>Pseudomonadati</taxon>
        <taxon>Pseudomonadota</taxon>
        <taxon>Gammaproteobacteria</taxon>
        <taxon>Alteromonadales</taxon>
        <taxon>Alteromonadaceae</taxon>
        <taxon>Hydrocarboniclastica</taxon>
    </lineage>
</organism>
<dbReference type="AlphaFoldDB" id="A0A4P7XLI8"/>
<reference evidence="1 2" key="1">
    <citation type="submission" date="2018-07" db="EMBL/GenBank/DDBJ databases">
        <title>Marsedoiliclastica nanhaica gen. nov. sp. nov., a novel marine hydrocarbonoclastic bacterium isolated from an in-situ enriched hydrocarbon-degrading consortium in deep-sea sediment.</title>
        <authorList>
            <person name="Dong C."/>
            <person name="Ma T."/>
            <person name="Liu R."/>
            <person name="Shao Z."/>
        </authorList>
    </citation>
    <scope>NUCLEOTIDE SEQUENCE [LARGE SCALE GENOMIC DNA]</scope>
    <source>
        <strain evidence="2">soil36-7</strain>
        <plasmid evidence="1 2">psoil36-7</plasmid>
    </source>
</reference>
<protein>
    <submittedName>
        <fullName evidence="1">Uncharacterized protein</fullName>
    </submittedName>
</protein>
<keyword evidence="2" id="KW-1185">Reference proteome</keyword>
<dbReference type="GeneID" id="40106910"/>
<dbReference type="EMBL" id="CP031094">
    <property type="protein sequence ID" value="QCF28116.1"/>
    <property type="molecule type" value="Genomic_DNA"/>
</dbReference>
<name>A0A4P7XLI8_9ALTE</name>
<geneLocation type="plasmid" evidence="1 2">
    <name>psoil36-7</name>
</geneLocation>
<evidence type="ECO:0000313" key="2">
    <source>
        <dbReference type="Proteomes" id="UP000298049"/>
    </source>
</evidence>
<dbReference type="Proteomes" id="UP000298049">
    <property type="component" value="Plasmid psoil36-7"/>
</dbReference>
<evidence type="ECO:0000313" key="1">
    <source>
        <dbReference type="EMBL" id="QCF28116.1"/>
    </source>
</evidence>